<dbReference type="SUPFAM" id="SSF160582">
    <property type="entry name" value="MbtH-like"/>
    <property type="match status" value="1"/>
</dbReference>
<dbReference type="OrthoDB" id="7584480at2"/>
<dbReference type="SMART" id="SM00923">
    <property type="entry name" value="MbtH"/>
    <property type="match status" value="1"/>
</dbReference>
<proteinExistence type="predicted"/>
<reference evidence="1 2" key="1">
    <citation type="submission" date="2017-11" db="EMBL/GenBank/DDBJ databases">
        <title>Complete genome sequence of Streptomyces lavendulae subsp. lavendulae CCM 3239 (formerly 'Streptomyces aureofaciens CCM 3239'), the producer of the angucycline-type antibiotic auricin.</title>
        <authorList>
            <person name="Busche T."/>
            <person name="Novakova R."/>
            <person name="Al'Dilaimi A."/>
            <person name="Homerova D."/>
            <person name="Feckova L."/>
            <person name="Rezuchova B."/>
            <person name="Mingyar E."/>
            <person name="Csolleiova D."/>
            <person name="Bekeova C."/>
            <person name="Winkler A."/>
            <person name="Sevcikova B."/>
            <person name="Kalinowski J."/>
            <person name="Kormanec J."/>
            <person name="Ruckert C."/>
        </authorList>
    </citation>
    <scope>NUCLEOTIDE SEQUENCE [LARGE SCALE GENOMIC DNA]</scope>
    <source>
        <strain evidence="1 2">CCM 3239</strain>
    </source>
</reference>
<evidence type="ECO:0000313" key="1">
    <source>
        <dbReference type="EMBL" id="ATZ23722.1"/>
    </source>
</evidence>
<dbReference type="GO" id="GO:0005829">
    <property type="term" value="C:cytosol"/>
    <property type="evidence" value="ECO:0007669"/>
    <property type="project" value="TreeGrafter"/>
</dbReference>
<accession>A0A2K8PAE9</accession>
<dbReference type="Pfam" id="PF03621">
    <property type="entry name" value="MbtH"/>
    <property type="match status" value="1"/>
</dbReference>
<keyword evidence="2" id="KW-1185">Reference proteome</keyword>
<protein>
    <submittedName>
        <fullName evidence="1">MbtH-like protein</fullName>
    </submittedName>
</protein>
<dbReference type="Gene3D" id="3.90.820.10">
    <property type="entry name" value="Structural Genomics, Unknown Function 30-nov-00 1gh9 Mol_id"/>
    <property type="match status" value="1"/>
</dbReference>
<evidence type="ECO:0000313" key="2">
    <source>
        <dbReference type="Proteomes" id="UP000231791"/>
    </source>
</evidence>
<organism evidence="1 2">
    <name type="scientific">Streptomyces lavendulae subsp. lavendulae</name>
    <dbReference type="NCBI Taxonomy" id="58340"/>
    <lineage>
        <taxon>Bacteria</taxon>
        <taxon>Bacillati</taxon>
        <taxon>Actinomycetota</taxon>
        <taxon>Actinomycetes</taxon>
        <taxon>Kitasatosporales</taxon>
        <taxon>Streptomycetaceae</taxon>
        <taxon>Streptomyces</taxon>
    </lineage>
</organism>
<dbReference type="InterPro" id="IPR038020">
    <property type="entry name" value="MbtH-like_sf"/>
</dbReference>
<dbReference type="GeneID" id="49382924"/>
<dbReference type="RefSeq" id="WP_030234593.1">
    <property type="nucleotide sequence ID" value="NZ_BSRN01000022.1"/>
</dbReference>
<dbReference type="InterPro" id="IPR037407">
    <property type="entry name" value="MLP_fam"/>
</dbReference>
<dbReference type="EMBL" id="CP024985">
    <property type="protein sequence ID" value="ATZ23722.1"/>
    <property type="molecule type" value="Genomic_DNA"/>
</dbReference>
<dbReference type="AlphaFoldDB" id="A0A2K8PAE9"/>
<dbReference type="PANTHER" id="PTHR38444">
    <property type="entry name" value="ENTEROBACTIN BIOSYNTHESIS PROTEIN YBDZ"/>
    <property type="match status" value="1"/>
</dbReference>
<gene>
    <name evidence="1" type="ORF">SLAV_09265</name>
</gene>
<dbReference type="Proteomes" id="UP000231791">
    <property type="component" value="Chromosome"/>
</dbReference>
<name>A0A2K8PAE9_STRLA</name>
<dbReference type="PANTHER" id="PTHR38444:SF1">
    <property type="entry name" value="ENTEROBACTIN BIOSYNTHESIS PROTEIN YBDZ"/>
    <property type="match status" value="1"/>
</dbReference>
<dbReference type="InterPro" id="IPR005153">
    <property type="entry name" value="MbtH-like_dom"/>
</dbReference>
<dbReference type="GO" id="GO:0019290">
    <property type="term" value="P:siderophore biosynthetic process"/>
    <property type="evidence" value="ECO:0007669"/>
    <property type="project" value="TreeGrafter"/>
</dbReference>
<dbReference type="KEGG" id="slx:SLAV_09265"/>
<sequence length="69" mass="7794">MTNPFDDTEGTFRVVVNAEGQHALWPVFAEVPGGWEVVWGEGTRADALAYVEANWTDIRPRTLIDQYAR</sequence>